<reference evidence="2" key="1">
    <citation type="submission" date="2017-10" db="EMBL/GenBank/DDBJ databases">
        <authorList>
            <person name="Toshchakov S.V."/>
            <person name="Goeva M.A."/>
        </authorList>
    </citation>
    <scope>NUCLEOTIDE SEQUENCE [LARGE SCALE GENOMIC DNA]</scope>
    <source>
        <strain evidence="2">JR1/69-1-13</strain>
    </source>
</reference>
<sequence length="146" mass="15237">MRPETFSGLLDTHGADPARWPPAEAEAARRLLADSAEARALHRRAQALAALLDESLPGPDAQALARMRARLAQAVATAPPPAPAGASIWDSPGASPWAWLRPLWPAGCGALVTLAACLLWLNLAPGPAAQPWLGAPPLLAMVELPE</sequence>
<name>A0A2U1V1B1_9PROT</name>
<comment type="caution">
    <text evidence="1">The sequence shown here is derived from an EMBL/GenBank/DDBJ whole genome shotgun (WGS) entry which is preliminary data.</text>
</comment>
<organism evidence="1 2">
    <name type="scientific">Teichococcus aestuarii</name>
    <dbReference type="NCBI Taxonomy" id="568898"/>
    <lineage>
        <taxon>Bacteria</taxon>
        <taxon>Pseudomonadati</taxon>
        <taxon>Pseudomonadota</taxon>
        <taxon>Alphaproteobacteria</taxon>
        <taxon>Acetobacterales</taxon>
        <taxon>Roseomonadaceae</taxon>
        <taxon>Roseomonas</taxon>
    </lineage>
</organism>
<dbReference type="EMBL" id="PDOA01000012">
    <property type="protein sequence ID" value="PWC27690.1"/>
    <property type="molecule type" value="Genomic_DNA"/>
</dbReference>
<keyword evidence="2" id="KW-1185">Reference proteome</keyword>
<dbReference type="OrthoDB" id="7281343at2"/>
<gene>
    <name evidence="1" type="ORF">CR165_16880</name>
</gene>
<accession>A0A2U1V1B1</accession>
<dbReference type="AlphaFoldDB" id="A0A2U1V1B1"/>
<proteinExistence type="predicted"/>
<evidence type="ECO:0000313" key="2">
    <source>
        <dbReference type="Proteomes" id="UP000245048"/>
    </source>
</evidence>
<dbReference type="RefSeq" id="WP_109518120.1">
    <property type="nucleotide sequence ID" value="NZ_PDOA01000012.1"/>
</dbReference>
<protein>
    <submittedName>
        <fullName evidence="1">Uncharacterized protein</fullName>
    </submittedName>
</protein>
<evidence type="ECO:0000313" key="1">
    <source>
        <dbReference type="EMBL" id="PWC27690.1"/>
    </source>
</evidence>
<dbReference type="Proteomes" id="UP000245048">
    <property type="component" value="Unassembled WGS sequence"/>
</dbReference>